<dbReference type="EMBL" id="KQ983055">
    <property type="protein sequence ID" value="KYQ47810.1"/>
    <property type="molecule type" value="Genomic_DNA"/>
</dbReference>
<protein>
    <recommendedName>
        <fullName evidence="4">DUF4371 domain-containing protein</fullName>
    </recommendedName>
</protein>
<evidence type="ECO:0000256" key="1">
    <source>
        <dbReference type="SAM" id="Coils"/>
    </source>
</evidence>
<evidence type="ECO:0000313" key="2">
    <source>
        <dbReference type="EMBL" id="KYQ47810.1"/>
    </source>
</evidence>
<feature type="coiled-coil region" evidence="1">
    <location>
        <begin position="198"/>
        <end position="225"/>
    </location>
</feature>
<evidence type="ECO:0008006" key="4">
    <source>
        <dbReference type="Google" id="ProtNLM"/>
    </source>
</evidence>
<keyword evidence="3" id="KW-1185">Reference proteome</keyword>
<dbReference type="AlphaFoldDB" id="A0A151WJ33"/>
<keyword evidence="1" id="KW-0175">Coiled coil</keyword>
<sequence>MIKELDQNSEILRNIKLHRTKCSALIKNILSPYIIQDLKDVGNSHYSLIIDKSKKIDVTKILCLIIRYFSQSKKKIVTTFYRLIEMIAGTSDAILQQLKSDHLKTEKLLSQHIGKENWKPKPYSSICENQLSDITIDSVDDPNNKTFQNNDSNENINTEFINTDKERPENENNNNTHISTATISNITSSISECALQQIKLLHQQLEDKDVEIKKMKQRLENAEKVLCRCEKSKKILMNRRRLSKNRIENIIIKTYLPYIKQINCDIVKFFITNMENIKCYTLKNCHGLFDKIKTHFIKFKLRKSCQSERLNKPVFMFNSKTMAMHSLIK</sequence>
<name>A0A151WJ33_9HYME</name>
<gene>
    <name evidence="2" type="ORF">ALC60_13155</name>
</gene>
<accession>A0A151WJ33</accession>
<proteinExistence type="predicted"/>
<dbReference type="Proteomes" id="UP000075809">
    <property type="component" value="Unassembled WGS sequence"/>
</dbReference>
<organism evidence="2 3">
    <name type="scientific">Mycetomoellerius zeteki</name>
    <dbReference type="NCBI Taxonomy" id="64791"/>
    <lineage>
        <taxon>Eukaryota</taxon>
        <taxon>Metazoa</taxon>
        <taxon>Ecdysozoa</taxon>
        <taxon>Arthropoda</taxon>
        <taxon>Hexapoda</taxon>
        <taxon>Insecta</taxon>
        <taxon>Pterygota</taxon>
        <taxon>Neoptera</taxon>
        <taxon>Endopterygota</taxon>
        <taxon>Hymenoptera</taxon>
        <taxon>Apocrita</taxon>
        <taxon>Aculeata</taxon>
        <taxon>Formicoidea</taxon>
        <taxon>Formicidae</taxon>
        <taxon>Myrmicinae</taxon>
        <taxon>Mycetomoellerius</taxon>
    </lineage>
</organism>
<evidence type="ECO:0000313" key="3">
    <source>
        <dbReference type="Proteomes" id="UP000075809"/>
    </source>
</evidence>
<reference evidence="2 3" key="1">
    <citation type="submission" date="2015-09" db="EMBL/GenBank/DDBJ databases">
        <title>Trachymyrmex zeteki WGS genome.</title>
        <authorList>
            <person name="Nygaard S."/>
            <person name="Hu H."/>
            <person name="Boomsma J."/>
            <person name="Zhang G."/>
        </authorList>
    </citation>
    <scope>NUCLEOTIDE SEQUENCE [LARGE SCALE GENOMIC DNA]</scope>
    <source>
        <strain evidence="2">Tzet28-1</strain>
        <tissue evidence="2">Whole body</tissue>
    </source>
</reference>